<dbReference type="PANTHER" id="PTHR30477:SF18">
    <property type="entry name" value="METAL TRANSPORT SYSTEM MEMBRANE PROTEIN CT_417-RELATED"/>
    <property type="match status" value="1"/>
</dbReference>
<dbReference type="PANTHER" id="PTHR30477">
    <property type="entry name" value="ABC-TRANSPORTER METAL-BINDING PROTEIN"/>
    <property type="match status" value="1"/>
</dbReference>
<feature type="transmembrane region" description="Helical" evidence="7">
    <location>
        <begin position="131"/>
        <end position="149"/>
    </location>
</feature>
<feature type="transmembrane region" description="Helical" evidence="7">
    <location>
        <begin position="89"/>
        <end position="111"/>
    </location>
</feature>
<organism evidence="8 9">
    <name type="scientific">Helicobacter fennelliae</name>
    <dbReference type="NCBI Taxonomy" id="215"/>
    <lineage>
        <taxon>Bacteria</taxon>
        <taxon>Pseudomonadati</taxon>
        <taxon>Campylobacterota</taxon>
        <taxon>Epsilonproteobacteria</taxon>
        <taxon>Campylobacterales</taxon>
        <taxon>Helicobacteraceae</taxon>
        <taxon>Helicobacter</taxon>
    </lineage>
</organism>
<accession>A0A2X3BCS8</accession>
<evidence type="ECO:0000256" key="5">
    <source>
        <dbReference type="ARBA" id="ARBA00023136"/>
    </source>
</evidence>
<dbReference type="RefSeq" id="WP_181461828.1">
    <property type="nucleotide sequence ID" value="NZ_UAWL01000006.1"/>
</dbReference>
<sequence length="271" mass="30037">MDFFASYFVQNALIASFFLSISAGIIGSIIVANKNVFMAGGVAHSAFGGVGVALFFGVNALFGAMIAAVLMSLFMVYASFKHSGRLDTFIAAFWAFGMAVGIIFIDMASGYKINIESYLFGSLIFTTRQDLWFIIGFDIVLVCLVAMYYREVLGILYDQEFCTLKNLKTHFFITMIFVLSSIGIVLGMRSGGLVLIISIVSIPAYIAMMMTRNFKWQLVVSTLLCLVFMWVGFFISYYYELASGACIVLCAMGAFIVAMCIKSLMQRIRYE</sequence>
<evidence type="ECO:0000256" key="2">
    <source>
        <dbReference type="ARBA" id="ARBA00008034"/>
    </source>
</evidence>
<keyword evidence="5 7" id="KW-0472">Membrane</keyword>
<feature type="transmembrane region" description="Helical" evidence="7">
    <location>
        <begin position="170"/>
        <end position="187"/>
    </location>
</feature>
<dbReference type="GO" id="GO:0043190">
    <property type="term" value="C:ATP-binding cassette (ABC) transporter complex"/>
    <property type="evidence" value="ECO:0007669"/>
    <property type="project" value="InterPro"/>
</dbReference>
<feature type="transmembrane region" description="Helical" evidence="7">
    <location>
        <begin position="241"/>
        <end position="261"/>
    </location>
</feature>
<keyword evidence="4 7" id="KW-1133">Transmembrane helix</keyword>
<dbReference type="Pfam" id="PF00950">
    <property type="entry name" value="ABC-3"/>
    <property type="match status" value="1"/>
</dbReference>
<evidence type="ECO:0000256" key="3">
    <source>
        <dbReference type="ARBA" id="ARBA00022692"/>
    </source>
</evidence>
<feature type="transmembrane region" description="Helical" evidence="7">
    <location>
        <begin position="52"/>
        <end position="77"/>
    </location>
</feature>
<evidence type="ECO:0000313" key="8">
    <source>
        <dbReference type="EMBL" id="SQB98661.1"/>
    </source>
</evidence>
<dbReference type="InterPro" id="IPR037294">
    <property type="entry name" value="ABC_BtuC-like"/>
</dbReference>
<dbReference type="InterPro" id="IPR001626">
    <property type="entry name" value="ABC_TroCD"/>
</dbReference>
<feature type="transmembrane region" description="Helical" evidence="7">
    <location>
        <begin position="12"/>
        <end position="32"/>
    </location>
</feature>
<gene>
    <name evidence="8" type="primary">znuB</name>
    <name evidence="8" type="ORF">NCTC13102_01126</name>
</gene>
<evidence type="ECO:0000256" key="4">
    <source>
        <dbReference type="ARBA" id="ARBA00022989"/>
    </source>
</evidence>
<comment type="similarity">
    <text evidence="2 6">Belongs to the ABC-3 integral membrane protein family.</text>
</comment>
<dbReference type="Proteomes" id="UP000250166">
    <property type="component" value="Unassembled WGS sequence"/>
</dbReference>
<evidence type="ECO:0000256" key="1">
    <source>
        <dbReference type="ARBA" id="ARBA00004141"/>
    </source>
</evidence>
<proteinExistence type="inferred from homology"/>
<evidence type="ECO:0000256" key="6">
    <source>
        <dbReference type="RuleBase" id="RU003943"/>
    </source>
</evidence>
<protein>
    <submittedName>
        <fullName evidence="8">ABC transporter integral membrane protein</fullName>
    </submittedName>
</protein>
<name>A0A2X3BCS8_9HELI</name>
<reference evidence="8 9" key="1">
    <citation type="submission" date="2018-06" db="EMBL/GenBank/DDBJ databases">
        <authorList>
            <consortium name="Pathogen Informatics"/>
            <person name="Doyle S."/>
        </authorList>
    </citation>
    <scope>NUCLEOTIDE SEQUENCE [LARGE SCALE GENOMIC DNA]</scope>
    <source>
        <strain evidence="8 9">NCTC13102</strain>
    </source>
</reference>
<dbReference type="SUPFAM" id="SSF81345">
    <property type="entry name" value="ABC transporter involved in vitamin B12 uptake, BtuC"/>
    <property type="match status" value="1"/>
</dbReference>
<keyword evidence="3 6" id="KW-0812">Transmembrane</keyword>
<dbReference type="AlphaFoldDB" id="A0A2X3BCS8"/>
<comment type="subcellular location">
    <subcellularLocation>
        <location evidence="6">Cell membrane</location>
        <topology evidence="6">Multi-pass membrane protein</topology>
    </subcellularLocation>
    <subcellularLocation>
        <location evidence="1">Membrane</location>
        <topology evidence="1">Multi-pass membrane protein</topology>
    </subcellularLocation>
</comment>
<feature type="transmembrane region" description="Helical" evidence="7">
    <location>
        <begin position="218"/>
        <end position="235"/>
    </location>
</feature>
<dbReference type="EMBL" id="UAWL01000006">
    <property type="protein sequence ID" value="SQB98661.1"/>
    <property type="molecule type" value="Genomic_DNA"/>
</dbReference>
<dbReference type="GO" id="GO:0055085">
    <property type="term" value="P:transmembrane transport"/>
    <property type="evidence" value="ECO:0007669"/>
    <property type="project" value="InterPro"/>
</dbReference>
<evidence type="ECO:0000256" key="7">
    <source>
        <dbReference type="SAM" id="Phobius"/>
    </source>
</evidence>
<evidence type="ECO:0000313" key="9">
    <source>
        <dbReference type="Proteomes" id="UP000250166"/>
    </source>
</evidence>
<dbReference type="Gene3D" id="1.10.3470.10">
    <property type="entry name" value="ABC transporter involved in vitamin B12 uptake, BtuC"/>
    <property type="match status" value="1"/>
</dbReference>
<feature type="transmembrane region" description="Helical" evidence="7">
    <location>
        <begin position="193"/>
        <end position="211"/>
    </location>
</feature>
<dbReference type="GO" id="GO:0010043">
    <property type="term" value="P:response to zinc ion"/>
    <property type="evidence" value="ECO:0007669"/>
    <property type="project" value="TreeGrafter"/>
</dbReference>
<keyword evidence="6" id="KW-0813">Transport</keyword>